<name>A0ABD1IJ90_SALDI</name>
<sequence length="87" mass="9422">MAMAMAMATMMVVVAWDASLPTTPGSIFSRNRSSAPTTATSVVVSLQDFSSMEIEDVDGVTTTCVGKHTLICLLPLCKLRFCFEWRG</sequence>
<evidence type="ECO:0000256" key="1">
    <source>
        <dbReference type="SAM" id="SignalP"/>
    </source>
</evidence>
<evidence type="ECO:0008006" key="4">
    <source>
        <dbReference type="Google" id="ProtNLM"/>
    </source>
</evidence>
<protein>
    <recommendedName>
        <fullName evidence="4">Secreted protein</fullName>
    </recommendedName>
</protein>
<accession>A0ABD1IJ90</accession>
<comment type="caution">
    <text evidence="2">The sequence shown here is derived from an EMBL/GenBank/DDBJ whole genome shotgun (WGS) entry which is preliminary data.</text>
</comment>
<reference evidence="2 3" key="1">
    <citation type="submission" date="2024-06" db="EMBL/GenBank/DDBJ databases">
        <title>A chromosome level genome sequence of Diviner's sage (Salvia divinorum).</title>
        <authorList>
            <person name="Ford S.A."/>
            <person name="Ro D.-K."/>
            <person name="Ness R.W."/>
            <person name="Phillips M.A."/>
        </authorList>
    </citation>
    <scope>NUCLEOTIDE SEQUENCE [LARGE SCALE GENOMIC DNA]</scope>
    <source>
        <strain evidence="2">SAF-2024a</strain>
        <tissue evidence="2">Leaf</tissue>
    </source>
</reference>
<feature type="signal peptide" evidence="1">
    <location>
        <begin position="1"/>
        <end position="15"/>
    </location>
</feature>
<keyword evidence="1" id="KW-0732">Signal</keyword>
<proteinExistence type="predicted"/>
<keyword evidence="3" id="KW-1185">Reference proteome</keyword>
<gene>
    <name evidence="2" type="ORF">AAHA92_00142</name>
</gene>
<dbReference type="Proteomes" id="UP001567538">
    <property type="component" value="Unassembled WGS sequence"/>
</dbReference>
<evidence type="ECO:0000313" key="2">
    <source>
        <dbReference type="EMBL" id="KAL1568535.1"/>
    </source>
</evidence>
<dbReference type="AlphaFoldDB" id="A0ABD1IJ90"/>
<feature type="chain" id="PRO_5044863834" description="Secreted protein" evidence="1">
    <location>
        <begin position="16"/>
        <end position="87"/>
    </location>
</feature>
<evidence type="ECO:0000313" key="3">
    <source>
        <dbReference type="Proteomes" id="UP001567538"/>
    </source>
</evidence>
<organism evidence="2 3">
    <name type="scientific">Salvia divinorum</name>
    <name type="common">Maria pastora</name>
    <name type="synonym">Diviner's sage</name>
    <dbReference type="NCBI Taxonomy" id="28513"/>
    <lineage>
        <taxon>Eukaryota</taxon>
        <taxon>Viridiplantae</taxon>
        <taxon>Streptophyta</taxon>
        <taxon>Embryophyta</taxon>
        <taxon>Tracheophyta</taxon>
        <taxon>Spermatophyta</taxon>
        <taxon>Magnoliopsida</taxon>
        <taxon>eudicotyledons</taxon>
        <taxon>Gunneridae</taxon>
        <taxon>Pentapetalae</taxon>
        <taxon>asterids</taxon>
        <taxon>lamiids</taxon>
        <taxon>Lamiales</taxon>
        <taxon>Lamiaceae</taxon>
        <taxon>Nepetoideae</taxon>
        <taxon>Mentheae</taxon>
        <taxon>Salviinae</taxon>
        <taxon>Salvia</taxon>
        <taxon>Salvia subgen. Calosphace</taxon>
    </lineage>
</organism>
<dbReference type="EMBL" id="JBEAFC010000001">
    <property type="protein sequence ID" value="KAL1568535.1"/>
    <property type="molecule type" value="Genomic_DNA"/>
</dbReference>